<accession>A0AA37WTK1</accession>
<evidence type="ECO:0000256" key="1">
    <source>
        <dbReference type="SAM" id="MobiDB-lite"/>
    </source>
</evidence>
<keyword evidence="4" id="KW-1185">Reference proteome</keyword>
<comment type="caution">
    <text evidence="3">The sequence shown here is derived from an EMBL/GenBank/DDBJ whole genome shotgun (WGS) entry which is preliminary data.</text>
</comment>
<dbReference type="Proteomes" id="UP001157440">
    <property type="component" value="Unassembled WGS sequence"/>
</dbReference>
<feature type="transmembrane region" description="Helical" evidence="2">
    <location>
        <begin position="6"/>
        <end position="28"/>
    </location>
</feature>
<protein>
    <submittedName>
        <fullName evidence="3">Uncharacterized protein</fullName>
    </submittedName>
</protein>
<organism evidence="3 4">
    <name type="scientific">Methylobacterium tardum</name>
    <dbReference type="NCBI Taxonomy" id="374432"/>
    <lineage>
        <taxon>Bacteria</taxon>
        <taxon>Pseudomonadati</taxon>
        <taxon>Pseudomonadota</taxon>
        <taxon>Alphaproteobacteria</taxon>
        <taxon>Hyphomicrobiales</taxon>
        <taxon>Methylobacteriaceae</taxon>
        <taxon>Methylobacterium</taxon>
    </lineage>
</organism>
<evidence type="ECO:0000256" key="2">
    <source>
        <dbReference type="SAM" id="Phobius"/>
    </source>
</evidence>
<dbReference type="EMBL" id="BSPL01000013">
    <property type="protein sequence ID" value="GLS70183.1"/>
    <property type="molecule type" value="Genomic_DNA"/>
</dbReference>
<reference evidence="4" key="1">
    <citation type="journal article" date="2019" name="Int. J. Syst. Evol. Microbiol.">
        <title>The Global Catalogue of Microorganisms (GCM) 10K type strain sequencing project: providing services to taxonomists for standard genome sequencing and annotation.</title>
        <authorList>
            <consortium name="The Broad Institute Genomics Platform"/>
            <consortium name="The Broad Institute Genome Sequencing Center for Infectious Disease"/>
            <person name="Wu L."/>
            <person name="Ma J."/>
        </authorList>
    </citation>
    <scope>NUCLEOTIDE SEQUENCE [LARGE SCALE GENOMIC DNA]</scope>
    <source>
        <strain evidence="4">NBRC 103632</strain>
    </source>
</reference>
<evidence type="ECO:0000313" key="3">
    <source>
        <dbReference type="EMBL" id="GLS70183.1"/>
    </source>
</evidence>
<proteinExistence type="predicted"/>
<keyword evidence="2" id="KW-0812">Transmembrane</keyword>
<name>A0AA37WTK1_9HYPH</name>
<gene>
    <name evidence="3" type="ORF">GCM10007890_21960</name>
</gene>
<evidence type="ECO:0000313" key="4">
    <source>
        <dbReference type="Proteomes" id="UP001157440"/>
    </source>
</evidence>
<sequence>MPILGHVIVDGMAFVLVGVGLTATAIGYERNLPALVEQQGAKVGSDWGDPVTTGSITPKVKEVAAGKAASQSEAKVEVAKQPAAQGTRVWSDPPRR</sequence>
<dbReference type="AlphaFoldDB" id="A0AA37WTK1"/>
<keyword evidence="2" id="KW-0472">Membrane</keyword>
<feature type="region of interest" description="Disordered" evidence="1">
    <location>
        <begin position="71"/>
        <end position="96"/>
    </location>
</feature>
<keyword evidence="2" id="KW-1133">Transmembrane helix</keyword>